<proteinExistence type="predicted"/>
<comment type="caution">
    <text evidence="1">The sequence shown here is derived from an EMBL/GenBank/DDBJ whole genome shotgun (WGS) entry which is preliminary data.</text>
</comment>
<accession>A0AAN7F868</accession>
<name>A0AAN7F868_QUERU</name>
<dbReference type="Proteomes" id="UP001324115">
    <property type="component" value="Unassembled WGS sequence"/>
</dbReference>
<protein>
    <submittedName>
        <fullName evidence="1">Uncharacterized protein</fullName>
    </submittedName>
</protein>
<evidence type="ECO:0000313" key="2">
    <source>
        <dbReference type="Proteomes" id="UP001324115"/>
    </source>
</evidence>
<reference evidence="1 2" key="1">
    <citation type="journal article" date="2023" name="G3 (Bethesda)">
        <title>A haplotype-resolved chromosome-scale genome for Quercus rubra L. provides insights into the genetics of adaptive traits for red oak species.</title>
        <authorList>
            <person name="Kapoor B."/>
            <person name="Jenkins J."/>
            <person name="Schmutz J."/>
            <person name="Zhebentyayeva T."/>
            <person name="Kuelheim C."/>
            <person name="Coggeshall M."/>
            <person name="Heim C."/>
            <person name="Lasky J.R."/>
            <person name="Leites L."/>
            <person name="Islam-Faridi N."/>
            <person name="Romero-Severson J."/>
            <person name="DeLeo V.L."/>
            <person name="Lucas S.M."/>
            <person name="Lazic D."/>
            <person name="Gailing O."/>
            <person name="Carlson J."/>
            <person name="Staton M."/>
        </authorList>
    </citation>
    <scope>NUCLEOTIDE SEQUENCE [LARGE SCALE GENOMIC DNA]</scope>
    <source>
        <strain evidence="1">Pseudo-F2</strain>
    </source>
</reference>
<organism evidence="1 2">
    <name type="scientific">Quercus rubra</name>
    <name type="common">Northern red oak</name>
    <name type="synonym">Quercus borealis</name>
    <dbReference type="NCBI Taxonomy" id="3512"/>
    <lineage>
        <taxon>Eukaryota</taxon>
        <taxon>Viridiplantae</taxon>
        <taxon>Streptophyta</taxon>
        <taxon>Embryophyta</taxon>
        <taxon>Tracheophyta</taxon>
        <taxon>Spermatophyta</taxon>
        <taxon>Magnoliopsida</taxon>
        <taxon>eudicotyledons</taxon>
        <taxon>Gunneridae</taxon>
        <taxon>Pentapetalae</taxon>
        <taxon>rosids</taxon>
        <taxon>fabids</taxon>
        <taxon>Fagales</taxon>
        <taxon>Fagaceae</taxon>
        <taxon>Quercus</taxon>
    </lineage>
</organism>
<gene>
    <name evidence="1" type="ORF">RGQ29_024225</name>
</gene>
<keyword evidence="2" id="KW-1185">Reference proteome</keyword>
<evidence type="ECO:0000313" key="1">
    <source>
        <dbReference type="EMBL" id="KAK4587434.1"/>
    </source>
</evidence>
<sequence length="48" mass="5483">MLKIISPSHCFQPPTPEAFSPLLTPDVVRRIELIEKYCGHGRDNTIDF</sequence>
<dbReference type="EMBL" id="JAXUIC010000006">
    <property type="protein sequence ID" value="KAK4587434.1"/>
    <property type="molecule type" value="Genomic_DNA"/>
</dbReference>
<dbReference type="AlphaFoldDB" id="A0AAN7F868"/>